<dbReference type="InterPro" id="IPR023393">
    <property type="entry name" value="START-like_dom_sf"/>
</dbReference>
<evidence type="ECO:0008006" key="4">
    <source>
        <dbReference type="Google" id="ProtNLM"/>
    </source>
</evidence>
<accession>A0AAE1V585</accession>
<evidence type="ECO:0000313" key="3">
    <source>
        <dbReference type="Proteomes" id="UP001291623"/>
    </source>
</evidence>
<dbReference type="AlphaFoldDB" id="A0AAE1V585"/>
<dbReference type="GO" id="GO:0009738">
    <property type="term" value="P:abscisic acid-activated signaling pathway"/>
    <property type="evidence" value="ECO:0007669"/>
    <property type="project" value="InterPro"/>
</dbReference>
<dbReference type="PANTHER" id="PTHR31213:SF70">
    <property type="entry name" value="MAJOR ALLERGEN PRU AR 1-LIKE"/>
    <property type="match status" value="1"/>
</dbReference>
<dbReference type="Proteomes" id="UP001291623">
    <property type="component" value="Unassembled WGS sequence"/>
</dbReference>
<protein>
    <recommendedName>
        <fullName evidence="4">Bet v I/Major latex protein domain-containing protein</fullName>
    </recommendedName>
</protein>
<dbReference type="InterPro" id="IPR024949">
    <property type="entry name" value="Bet_v_I_allergen"/>
</dbReference>
<dbReference type="SUPFAM" id="SSF55961">
    <property type="entry name" value="Bet v1-like"/>
    <property type="match status" value="1"/>
</dbReference>
<comment type="caution">
    <text evidence="2">The sequence shown here is derived from an EMBL/GenBank/DDBJ whole genome shotgun (WGS) entry which is preliminary data.</text>
</comment>
<dbReference type="Gene3D" id="3.30.530.20">
    <property type="match status" value="1"/>
</dbReference>
<proteinExistence type="inferred from homology"/>
<dbReference type="GO" id="GO:0010427">
    <property type="term" value="F:abscisic acid binding"/>
    <property type="evidence" value="ECO:0007669"/>
    <property type="project" value="InterPro"/>
</dbReference>
<name>A0AAE1V585_9SOLA</name>
<evidence type="ECO:0000313" key="2">
    <source>
        <dbReference type="EMBL" id="KAK4349119.1"/>
    </source>
</evidence>
<sequence length="126" mass="14571">MELIMNTDNEMKLFNAGSNFKSIKYRLDELNEQMFTFKYTMAEGEALIDKLEKITYEVKFEQSADDGSISKVTSKYYTEGAFKLNEEEIKAGKGCWLCTKLWSSISSRIVMPTLNQLPIFFFSQVI</sequence>
<dbReference type="GO" id="GO:0038023">
    <property type="term" value="F:signaling receptor activity"/>
    <property type="evidence" value="ECO:0007669"/>
    <property type="project" value="InterPro"/>
</dbReference>
<dbReference type="InterPro" id="IPR050279">
    <property type="entry name" value="Plant_def-hormone_signal"/>
</dbReference>
<dbReference type="PRINTS" id="PR00634">
    <property type="entry name" value="BETALLERGEN"/>
</dbReference>
<keyword evidence="3" id="KW-1185">Reference proteome</keyword>
<evidence type="ECO:0000256" key="1">
    <source>
        <dbReference type="ARBA" id="ARBA00009744"/>
    </source>
</evidence>
<gene>
    <name evidence="2" type="ORF">RND71_031874</name>
</gene>
<dbReference type="FunFam" id="3.30.530.20:FF:000007">
    <property type="entry name" value="Major pollen allergen Bet v 1-A"/>
    <property type="match status" value="1"/>
</dbReference>
<organism evidence="2 3">
    <name type="scientific">Anisodus tanguticus</name>
    <dbReference type="NCBI Taxonomy" id="243964"/>
    <lineage>
        <taxon>Eukaryota</taxon>
        <taxon>Viridiplantae</taxon>
        <taxon>Streptophyta</taxon>
        <taxon>Embryophyta</taxon>
        <taxon>Tracheophyta</taxon>
        <taxon>Spermatophyta</taxon>
        <taxon>Magnoliopsida</taxon>
        <taxon>eudicotyledons</taxon>
        <taxon>Gunneridae</taxon>
        <taxon>Pentapetalae</taxon>
        <taxon>asterids</taxon>
        <taxon>lamiids</taxon>
        <taxon>Solanales</taxon>
        <taxon>Solanaceae</taxon>
        <taxon>Solanoideae</taxon>
        <taxon>Hyoscyameae</taxon>
        <taxon>Anisodus</taxon>
    </lineage>
</organism>
<comment type="similarity">
    <text evidence="1">Belongs to the BetVI family.</text>
</comment>
<reference evidence="2" key="1">
    <citation type="submission" date="2023-12" db="EMBL/GenBank/DDBJ databases">
        <title>Genome assembly of Anisodus tanguticus.</title>
        <authorList>
            <person name="Wang Y.-J."/>
        </authorList>
    </citation>
    <scope>NUCLEOTIDE SEQUENCE</scope>
    <source>
        <strain evidence="2">KB-2021</strain>
        <tissue evidence="2">Leaf</tissue>
    </source>
</reference>
<dbReference type="GO" id="GO:0005634">
    <property type="term" value="C:nucleus"/>
    <property type="evidence" value="ECO:0007669"/>
    <property type="project" value="TreeGrafter"/>
</dbReference>
<dbReference type="EMBL" id="JAVYJV010000017">
    <property type="protein sequence ID" value="KAK4349119.1"/>
    <property type="molecule type" value="Genomic_DNA"/>
</dbReference>
<dbReference type="PANTHER" id="PTHR31213">
    <property type="entry name" value="OS08G0374000 PROTEIN-RELATED"/>
    <property type="match status" value="1"/>
</dbReference>
<dbReference type="GO" id="GO:0004864">
    <property type="term" value="F:protein phosphatase inhibitor activity"/>
    <property type="evidence" value="ECO:0007669"/>
    <property type="project" value="InterPro"/>
</dbReference>
<dbReference type="GO" id="GO:0005737">
    <property type="term" value="C:cytoplasm"/>
    <property type="evidence" value="ECO:0007669"/>
    <property type="project" value="TreeGrafter"/>
</dbReference>